<dbReference type="InterPro" id="IPR003594">
    <property type="entry name" value="HATPase_dom"/>
</dbReference>
<dbReference type="GO" id="GO:0046983">
    <property type="term" value="F:protein dimerization activity"/>
    <property type="evidence" value="ECO:0007669"/>
    <property type="project" value="InterPro"/>
</dbReference>
<feature type="transmembrane region" description="Helical" evidence="9">
    <location>
        <begin position="149"/>
        <end position="168"/>
    </location>
</feature>
<keyword evidence="9" id="KW-1133">Transmembrane helix</keyword>
<evidence type="ECO:0000313" key="12">
    <source>
        <dbReference type="Proteomes" id="UP001165587"/>
    </source>
</evidence>
<feature type="transmembrane region" description="Helical" evidence="9">
    <location>
        <begin position="39"/>
        <end position="57"/>
    </location>
</feature>
<dbReference type="Pfam" id="PF07730">
    <property type="entry name" value="HisKA_3"/>
    <property type="match status" value="1"/>
</dbReference>
<dbReference type="InterPro" id="IPR011712">
    <property type="entry name" value="Sig_transdc_His_kin_sub3_dim/P"/>
</dbReference>
<dbReference type="GO" id="GO:0005524">
    <property type="term" value="F:ATP binding"/>
    <property type="evidence" value="ECO:0007669"/>
    <property type="project" value="UniProtKB-KW"/>
</dbReference>
<reference evidence="11" key="1">
    <citation type="submission" date="2022-08" db="EMBL/GenBank/DDBJ databases">
        <authorList>
            <person name="Deng Y."/>
            <person name="Han X.-F."/>
            <person name="Zhang Y.-Q."/>
        </authorList>
    </citation>
    <scope>NUCLEOTIDE SEQUENCE</scope>
    <source>
        <strain evidence="11">CPCC 203407</strain>
    </source>
</reference>
<evidence type="ECO:0000259" key="10">
    <source>
        <dbReference type="SMART" id="SM00387"/>
    </source>
</evidence>
<keyword evidence="3" id="KW-0597">Phosphoprotein</keyword>
<dbReference type="InterPro" id="IPR036890">
    <property type="entry name" value="HATPase_C_sf"/>
</dbReference>
<name>A0AA41XG25_9MICO</name>
<evidence type="ECO:0000256" key="7">
    <source>
        <dbReference type="ARBA" id="ARBA00022840"/>
    </source>
</evidence>
<comment type="catalytic activity">
    <reaction evidence="1">
        <text>ATP + protein L-histidine = ADP + protein N-phospho-L-histidine.</text>
        <dbReference type="EC" id="2.7.13.3"/>
    </reaction>
</comment>
<dbReference type="GO" id="GO:0016020">
    <property type="term" value="C:membrane"/>
    <property type="evidence" value="ECO:0007669"/>
    <property type="project" value="InterPro"/>
</dbReference>
<evidence type="ECO:0000256" key="3">
    <source>
        <dbReference type="ARBA" id="ARBA00022553"/>
    </source>
</evidence>
<dbReference type="EC" id="2.7.13.3" evidence="2"/>
<dbReference type="Gene3D" id="3.30.565.10">
    <property type="entry name" value="Histidine kinase-like ATPase, C-terminal domain"/>
    <property type="match status" value="1"/>
</dbReference>
<dbReference type="Pfam" id="PF02518">
    <property type="entry name" value="HATPase_c"/>
    <property type="match status" value="1"/>
</dbReference>
<dbReference type="EMBL" id="JANLCK010000002">
    <property type="protein sequence ID" value="MCS5724998.1"/>
    <property type="molecule type" value="Genomic_DNA"/>
</dbReference>
<keyword evidence="12" id="KW-1185">Reference proteome</keyword>
<dbReference type="SUPFAM" id="SSF55874">
    <property type="entry name" value="ATPase domain of HSP90 chaperone/DNA topoisomerase II/histidine kinase"/>
    <property type="match status" value="1"/>
</dbReference>
<dbReference type="CDD" id="cd16917">
    <property type="entry name" value="HATPase_UhpB-NarQ-NarX-like"/>
    <property type="match status" value="1"/>
</dbReference>
<sequence length="402" mass="42328">MQRRLLFLWSRAADLAIDGILGVVWFTVLVSLIPTGIGLIPVFGVGILLLWVVVRLAEGIRFVERRRAEALHGVIITPPPAGRRSANTGFAGWLGQVFLDTFSPALWKGLLHNLLSLVLGSVFWVLLQTAVELLVGAQRGAADVIPPGFLSVVTGVLALAVLVAYTYGAGLLDRELSRVLLGASRTAALEERVDVLQGARQGAVDAAATERQRIERDLHDGVQPRLVSVAMTLGMARAKLDSDPEGARALLDEAHRETKESITDLRHLARGIHPAVLADRGLDAALSAVAEHCTVPTTVRVDLPTRPSKETEAMLYFAVSEALTNVSKHSRASGCSVSVTQTEAGVRAVVFDNGVGGAATGRGGGVGLSGMSDRVRAAGGTLTVESPTGGPTILTVEAPCAF</sequence>
<dbReference type="AlphaFoldDB" id="A0AA41XG25"/>
<comment type="caution">
    <text evidence="11">The sequence shown here is derived from an EMBL/GenBank/DDBJ whole genome shotgun (WGS) entry which is preliminary data.</text>
</comment>
<dbReference type="Proteomes" id="UP001165587">
    <property type="component" value="Unassembled WGS sequence"/>
</dbReference>
<organism evidence="11 12">
    <name type="scientific">Herbiconiux oxytropis</name>
    <dbReference type="NCBI Taxonomy" id="2970915"/>
    <lineage>
        <taxon>Bacteria</taxon>
        <taxon>Bacillati</taxon>
        <taxon>Actinomycetota</taxon>
        <taxon>Actinomycetes</taxon>
        <taxon>Micrococcales</taxon>
        <taxon>Microbacteriaceae</taxon>
        <taxon>Herbiconiux</taxon>
    </lineage>
</organism>
<keyword evidence="9" id="KW-0812">Transmembrane</keyword>
<feature type="transmembrane region" description="Helical" evidence="9">
    <location>
        <begin position="114"/>
        <end position="137"/>
    </location>
</feature>
<dbReference type="InterPro" id="IPR050482">
    <property type="entry name" value="Sensor_HK_TwoCompSys"/>
</dbReference>
<feature type="domain" description="Histidine kinase/HSP90-like ATPase" evidence="10">
    <location>
        <begin position="310"/>
        <end position="402"/>
    </location>
</feature>
<keyword evidence="7" id="KW-0067">ATP-binding</keyword>
<dbReference type="PANTHER" id="PTHR24421:SF10">
    <property type="entry name" value="NITRATE_NITRITE SENSOR PROTEIN NARQ"/>
    <property type="match status" value="1"/>
</dbReference>
<dbReference type="Gene3D" id="1.20.5.1930">
    <property type="match status" value="1"/>
</dbReference>
<evidence type="ECO:0000256" key="2">
    <source>
        <dbReference type="ARBA" id="ARBA00012438"/>
    </source>
</evidence>
<keyword evidence="6 11" id="KW-0418">Kinase</keyword>
<dbReference type="RefSeq" id="WP_259525476.1">
    <property type="nucleotide sequence ID" value="NZ_JANLCK010000002.1"/>
</dbReference>
<evidence type="ECO:0000256" key="8">
    <source>
        <dbReference type="ARBA" id="ARBA00023012"/>
    </source>
</evidence>
<dbReference type="PANTHER" id="PTHR24421">
    <property type="entry name" value="NITRATE/NITRITE SENSOR PROTEIN NARX-RELATED"/>
    <property type="match status" value="1"/>
</dbReference>
<dbReference type="InterPro" id="IPR025828">
    <property type="entry name" value="Put_sensor_dom"/>
</dbReference>
<accession>A0AA41XG25</accession>
<dbReference type="Pfam" id="PF13796">
    <property type="entry name" value="Sensor"/>
    <property type="match status" value="1"/>
</dbReference>
<dbReference type="GO" id="GO:0000155">
    <property type="term" value="F:phosphorelay sensor kinase activity"/>
    <property type="evidence" value="ECO:0007669"/>
    <property type="project" value="InterPro"/>
</dbReference>
<keyword evidence="9" id="KW-0472">Membrane</keyword>
<keyword evidence="4" id="KW-0808">Transferase</keyword>
<evidence type="ECO:0000256" key="1">
    <source>
        <dbReference type="ARBA" id="ARBA00000085"/>
    </source>
</evidence>
<gene>
    <name evidence="11" type="ORF">N1028_03725</name>
</gene>
<keyword evidence="5" id="KW-0547">Nucleotide-binding</keyword>
<keyword evidence="8" id="KW-0902">Two-component regulatory system</keyword>
<dbReference type="SMART" id="SM00387">
    <property type="entry name" value="HATPase_c"/>
    <property type="match status" value="1"/>
</dbReference>
<evidence type="ECO:0000256" key="6">
    <source>
        <dbReference type="ARBA" id="ARBA00022777"/>
    </source>
</evidence>
<evidence type="ECO:0000256" key="4">
    <source>
        <dbReference type="ARBA" id="ARBA00022679"/>
    </source>
</evidence>
<protein>
    <recommendedName>
        <fullName evidence="2">histidine kinase</fullName>
        <ecNumber evidence="2">2.7.13.3</ecNumber>
    </recommendedName>
</protein>
<evidence type="ECO:0000256" key="9">
    <source>
        <dbReference type="SAM" id="Phobius"/>
    </source>
</evidence>
<proteinExistence type="predicted"/>
<evidence type="ECO:0000313" key="11">
    <source>
        <dbReference type="EMBL" id="MCS5724998.1"/>
    </source>
</evidence>
<evidence type="ECO:0000256" key="5">
    <source>
        <dbReference type="ARBA" id="ARBA00022741"/>
    </source>
</evidence>